<reference evidence="3 4" key="1">
    <citation type="submission" date="2019-04" db="EMBL/GenBank/DDBJ databases">
        <title>Fungal friends and foes A comparative genomics study of 23 Aspergillus species from section Flavi.</title>
        <authorList>
            <consortium name="DOE Joint Genome Institute"/>
            <person name="Kjaerbolling I."/>
            <person name="Vesth T.C."/>
            <person name="Frisvad J.C."/>
            <person name="Nybo J.L."/>
            <person name="Theobald S."/>
            <person name="Kildgaard S."/>
            <person name="Petersen T.I."/>
            <person name="Kuo A."/>
            <person name="Sato A."/>
            <person name="Lyhne E.K."/>
            <person name="Kogle M.E."/>
            <person name="Wiebenga A."/>
            <person name="Kun R.S."/>
            <person name="Lubbers R.J."/>
            <person name="Makela M.R."/>
            <person name="Barry K."/>
            <person name="Chovatia M."/>
            <person name="Clum A."/>
            <person name="Daum C."/>
            <person name="Haridas S."/>
            <person name="He G."/>
            <person name="LaButti K."/>
            <person name="Lipzen A."/>
            <person name="Mondo S."/>
            <person name="Pangilinan J."/>
            <person name="Riley R."/>
            <person name="Salamov A."/>
            <person name="Simmons B.A."/>
            <person name="Magnuson J.K."/>
            <person name="Henrissat B."/>
            <person name="Mortensen U.H."/>
            <person name="Larsen T.O."/>
            <person name="De vries R.P."/>
            <person name="Grigoriev I.V."/>
            <person name="Machida M."/>
            <person name="Baker S.E."/>
            <person name="Andersen M.R."/>
        </authorList>
    </citation>
    <scope>NUCLEOTIDE SEQUENCE [LARGE SCALE GENOMIC DNA]</scope>
    <source>
        <strain evidence="3 4">CBS 117635</strain>
    </source>
</reference>
<dbReference type="PANTHER" id="PTHR33365">
    <property type="entry name" value="YALI0B05434P"/>
    <property type="match status" value="1"/>
</dbReference>
<proteinExistence type="inferred from homology"/>
<evidence type="ECO:0008006" key="5">
    <source>
        <dbReference type="Google" id="ProtNLM"/>
    </source>
</evidence>
<sequence>MDSEEIPFLLPEQPADAKETKAPRTIFQGLMYKSASVLMLVVSGVLTMAGLQYPNDAQCISKMSTWSPMLEAVEYEWRHFHEEAPNKYYGKPNDELEQAWGKLWQYGSTGVPDSKLHLLNKSRAIDWKYLPNELGGGIEAFFEGFHQIHCLDLVRQYTYRDEYDYSLNPAFLRQPSVFYNHVDHCIETLRINIMCTADVTPRFDKLVQWAEERIVHPYNVTAERIRAIQEVKFQSTDGGQSVHSEHEHAI</sequence>
<evidence type="ECO:0000256" key="2">
    <source>
        <dbReference type="ARBA" id="ARBA00035112"/>
    </source>
</evidence>
<organism evidence="3 4">
    <name type="scientific">Aspergillus minisclerotigenes</name>
    <dbReference type="NCBI Taxonomy" id="656917"/>
    <lineage>
        <taxon>Eukaryota</taxon>
        <taxon>Fungi</taxon>
        <taxon>Dikarya</taxon>
        <taxon>Ascomycota</taxon>
        <taxon>Pezizomycotina</taxon>
        <taxon>Eurotiomycetes</taxon>
        <taxon>Eurotiomycetidae</taxon>
        <taxon>Eurotiales</taxon>
        <taxon>Aspergillaceae</taxon>
        <taxon>Aspergillus</taxon>
        <taxon>Aspergillus subgen. Circumdati</taxon>
    </lineage>
</organism>
<evidence type="ECO:0000313" key="4">
    <source>
        <dbReference type="Proteomes" id="UP000326289"/>
    </source>
</evidence>
<gene>
    <name evidence="3" type="ORF">BDV30DRAFT_235187</name>
</gene>
<dbReference type="InterPro" id="IPR021765">
    <property type="entry name" value="UstYa-like"/>
</dbReference>
<protein>
    <recommendedName>
        <fullName evidence="5">Tat pathway signal sequence</fullName>
    </recommendedName>
</protein>
<name>A0A5N6JGA6_9EURO</name>
<dbReference type="AlphaFoldDB" id="A0A5N6JGA6"/>
<accession>A0A5N6JGA6</accession>
<comment type="similarity">
    <text evidence="2">Belongs to the ustYa family.</text>
</comment>
<dbReference type="GO" id="GO:0043386">
    <property type="term" value="P:mycotoxin biosynthetic process"/>
    <property type="evidence" value="ECO:0007669"/>
    <property type="project" value="InterPro"/>
</dbReference>
<evidence type="ECO:0000256" key="1">
    <source>
        <dbReference type="ARBA" id="ARBA00004685"/>
    </source>
</evidence>
<evidence type="ECO:0000313" key="3">
    <source>
        <dbReference type="EMBL" id="KAB8276944.1"/>
    </source>
</evidence>
<comment type="pathway">
    <text evidence="1">Mycotoxin biosynthesis.</text>
</comment>
<dbReference type="Proteomes" id="UP000326289">
    <property type="component" value="Unassembled WGS sequence"/>
</dbReference>
<keyword evidence="4" id="KW-1185">Reference proteome</keyword>
<dbReference type="PANTHER" id="PTHR33365:SF4">
    <property type="entry name" value="CYCLOCHLOROTINE BIOSYNTHESIS PROTEIN O"/>
    <property type="match status" value="1"/>
</dbReference>
<dbReference type="Pfam" id="PF11807">
    <property type="entry name" value="UstYa"/>
    <property type="match status" value="1"/>
</dbReference>
<dbReference type="EMBL" id="ML732774">
    <property type="protein sequence ID" value="KAB8276944.1"/>
    <property type="molecule type" value="Genomic_DNA"/>
</dbReference>